<evidence type="ECO:0000313" key="2">
    <source>
        <dbReference type="Proteomes" id="UP001187734"/>
    </source>
</evidence>
<protein>
    <submittedName>
        <fullName evidence="1">Uncharacterized protein</fullName>
    </submittedName>
</protein>
<reference evidence="1" key="1">
    <citation type="submission" date="2018-03" db="EMBL/GenBank/DDBJ databases">
        <authorList>
            <person name="Guldener U."/>
        </authorList>
    </citation>
    <scope>NUCLEOTIDE SEQUENCE</scope>
</reference>
<accession>A0AAE8SJ30</accession>
<keyword evidence="2" id="KW-1185">Reference proteome</keyword>
<sequence>MGDQETTGGLTNVASSYLYDWNPDVAELLVPEAHNGQVDETSYAIQRLSVYLTIGQNWSIITAGLDDALLRLQSSDHITSIFRSHGFWAWLAISLASLDDNNFGTIFQILSRFPVSMLSHVALFVSKTEVESSLQQYIQHSLWTDTHGYQRRSK</sequence>
<name>A0AAE8SJ30_9HYPO</name>
<proteinExistence type="predicted"/>
<comment type="caution">
    <text evidence="1">The sequence shown here is derived from an EMBL/GenBank/DDBJ whole genome shotgun (WGS) entry which is preliminary data.</text>
</comment>
<organism evidence="1 2">
    <name type="scientific">Fusarium torulosum</name>
    <dbReference type="NCBI Taxonomy" id="33205"/>
    <lineage>
        <taxon>Eukaryota</taxon>
        <taxon>Fungi</taxon>
        <taxon>Dikarya</taxon>
        <taxon>Ascomycota</taxon>
        <taxon>Pezizomycotina</taxon>
        <taxon>Sordariomycetes</taxon>
        <taxon>Hypocreomycetidae</taxon>
        <taxon>Hypocreales</taxon>
        <taxon>Nectriaceae</taxon>
        <taxon>Fusarium</taxon>
    </lineage>
</organism>
<evidence type="ECO:0000313" key="1">
    <source>
        <dbReference type="EMBL" id="SPJ78711.1"/>
    </source>
</evidence>
<dbReference type="EMBL" id="ONZP01000237">
    <property type="protein sequence ID" value="SPJ78711.1"/>
    <property type="molecule type" value="Genomic_DNA"/>
</dbReference>
<dbReference type="Proteomes" id="UP001187734">
    <property type="component" value="Unassembled WGS sequence"/>
</dbReference>
<dbReference type="AlphaFoldDB" id="A0AAE8SJ30"/>
<gene>
    <name evidence="1" type="ORF">FTOL_07102</name>
</gene>